<feature type="signal peptide" evidence="1">
    <location>
        <begin position="1"/>
        <end position="22"/>
    </location>
</feature>
<accession>A0A1H4DES0</accession>
<dbReference type="SUPFAM" id="SSF103647">
    <property type="entry name" value="TSP type-3 repeat"/>
    <property type="match status" value="1"/>
</dbReference>
<protein>
    <submittedName>
        <fullName evidence="2">Conserved repeat domain-containing protein</fullName>
    </submittedName>
</protein>
<dbReference type="InterPro" id="IPR047589">
    <property type="entry name" value="DUF11_rpt"/>
</dbReference>
<keyword evidence="3" id="KW-1185">Reference proteome</keyword>
<dbReference type="NCBIfam" id="TIGR01451">
    <property type="entry name" value="B_ant_repeat"/>
    <property type="match status" value="1"/>
</dbReference>
<dbReference type="GO" id="GO:0005509">
    <property type="term" value="F:calcium ion binding"/>
    <property type="evidence" value="ECO:0007669"/>
    <property type="project" value="InterPro"/>
</dbReference>
<sequence>MHLSKKNALHYFFLFLSFSLFSQTSISGIVNSYAAVTDITVSNCEPCEADCGDVITVTSTSGFSAGDKALIIQMKGATLNTSNSSEGGTITSINQAGNYEFFQIAEVVGSTIRIQYPLIRSYDIDGVIQIVKIPQYNSVDIVGDLTAPAWNSATSTGGIVALSAEQIIFNANINVKGKGFKGLEMSVNGTPDNCSVNPNTQYVLPNTNNSSFDRGEGIAVPVAATNRGRAPRANGGGAGVSGDSGGGGGSNFGAGGIGGKRWCNADENGNTGIVAGGIGGFSMEPYLIQNKAFLGGGGGPGFITSSNFSLVPNGGGIVILFADTIEGNGYVIDADGISPTPIEPTGPADGGAGGGGGGTVLIKSDNINSNLTVNIRGGDGQDILDSDLHGPGGGGGGGVLLYSTPTLSPFVSLNNSGGAAGIHYTKNPKTAIIGSENGAEPGGPGGKRSLYNVIENTSYSADFDGDGVAAGCDLDSDNDGILDSEEGCGPDGIGDLNIISNLVEGNENNTDNGTYPTTISGLNATYTFEENGSDIKVVNLSAAGQQGPVFKFTGKKNETAAIDIVFSEYVLGSSFKLTDFDENEEVTVNVYDQNGTLISLAASPYVASRGSQVSQANNMFSTYSNPSDINGDLVSSDAVGSVSFNFRGLLISRINVAIKHVRENNSSIRFTQVNQFCIPLDSDLDGIPNYLDTDSDNDGCPDAMEAAGNITAVQLDTNGMITGGVDGDGVPTEVNGGQDTTAAVTINETVTINSITSDVSGAICSGTTITYTANATGTRVIDFSTNPYSTEALDPSEINNYQWYESTDGGTTFTILSGETTNTLTLTNVQVADPVKQFKVLASSANNSCGTEDTINLTVVNEADLSLVKTVHANQNATGSEITQANIGDTIYYKIVLTNSGPCDATASVKDVLPAGVSYIATSSTVPTGTFVVDDSSNIGTWDTVTVESGSAQTLIIAVLIGPNCGDITNFVEVETSTRPDPDSTPGNAQ</sequence>
<dbReference type="InterPro" id="IPR028974">
    <property type="entry name" value="TSP_type-3_rpt"/>
</dbReference>
<organism evidence="2 3">
    <name type="scientific">Bizionia paragorgiae</name>
    <dbReference type="NCBI Taxonomy" id="283786"/>
    <lineage>
        <taxon>Bacteria</taxon>
        <taxon>Pseudomonadati</taxon>
        <taxon>Bacteroidota</taxon>
        <taxon>Flavobacteriia</taxon>
        <taxon>Flavobacteriales</taxon>
        <taxon>Flavobacteriaceae</taxon>
        <taxon>Bizionia</taxon>
    </lineage>
</organism>
<dbReference type="AlphaFoldDB" id="A0A1H4DES0"/>
<evidence type="ECO:0000313" key="2">
    <source>
        <dbReference type="EMBL" id="SEA71231.1"/>
    </source>
</evidence>
<dbReference type="STRING" id="283786.SAMN04487990_1304"/>
<feature type="chain" id="PRO_5011598729" evidence="1">
    <location>
        <begin position="23"/>
        <end position="990"/>
    </location>
</feature>
<name>A0A1H4DES0_BIZPA</name>
<evidence type="ECO:0000313" key="3">
    <source>
        <dbReference type="Proteomes" id="UP000198846"/>
    </source>
</evidence>
<reference evidence="2 3" key="1">
    <citation type="submission" date="2016-10" db="EMBL/GenBank/DDBJ databases">
        <authorList>
            <person name="de Groot N.N."/>
        </authorList>
    </citation>
    <scope>NUCLEOTIDE SEQUENCE [LARGE SCALE GENOMIC DNA]</scope>
    <source>
        <strain evidence="2 3">DSM 23842</strain>
    </source>
</reference>
<evidence type="ECO:0000256" key="1">
    <source>
        <dbReference type="SAM" id="SignalP"/>
    </source>
</evidence>
<dbReference type="EMBL" id="FNQK01000030">
    <property type="protein sequence ID" value="SEA71231.1"/>
    <property type="molecule type" value="Genomic_DNA"/>
</dbReference>
<proteinExistence type="predicted"/>
<keyword evidence="1" id="KW-0732">Signal</keyword>
<dbReference type="OrthoDB" id="9805017at2"/>
<dbReference type="RefSeq" id="WP_092136716.1">
    <property type="nucleotide sequence ID" value="NZ_FNQK01000030.1"/>
</dbReference>
<dbReference type="Gene3D" id="4.10.1080.10">
    <property type="entry name" value="TSP type-3 repeat"/>
    <property type="match status" value="1"/>
</dbReference>
<gene>
    <name evidence="2" type="ORF">SAMN04487990_1304</name>
</gene>
<dbReference type="Proteomes" id="UP000198846">
    <property type="component" value="Unassembled WGS sequence"/>
</dbReference>